<proteinExistence type="predicted"/>
<accession>A0A8R2M817</accession>
<evidence type="ECO:0000313" key="3">
    <source>
        <dbReference type="Proteomes" id="UP000005204"/>
    </source>
</evidence>
<organism evidence="2 3">
    <name type="scientific">Bombyx mori</name>
    <name type="common">Silk moth</name>
    <dbReference type="NCBI Taxonomy" id="7091"/>
    <lineage>
        <taxon>Eukaryota</taxon>
        <taxon>Metazoa</taxon>
        <taxon>Ecdysozoa</taxon>
        <taxon>Arthropoda</taxon>
        <taxon>Hexapoda</taxon>
        <taxon>Insecta</taxon>
        <taxon>Pterygota</taxon>
        <taxon>Neoptera</taxon>
        <taxon>Endopterygota</taxon>
        <taxon>Lepidoptera</taxon>
        <taxon>Glossata</taxon>
        <taxon>Ditrysia</taxon>
        <taxon>Bombycoidea</taxon>
        <taxon>Bombycidae</taxon>
        <taxon>Bombycinae</taxon>
        <taxon>Bombyx</taxon>
    </lineage>
</organism>
<dbReference type="AlphaFoldDB" id="A0A8R2M817"/>
<evidence type="ECO:0000256" key="1">
    <source>
        <dbReference type="SAM" id="MobiDB-lite"/>
    </source>
</evidence>
<sequence length="247" mass="26684">MSDRSKRKRRERDRTPIPGMEKRLQKILDRLDTLESYRFRNDTEGSTATPSARLAHDGAIAAAALASGEPPAPIAVSRNVESPDASLNLSVPCSSATINGSGTVVLNEVAEKIANAIGAIPYAYVNKRRNTVRSFQNGDLVFVRKTSQATGKLDSGMRGPYTVMQSLPHGCYELKLVTGSYGNTTQAAAEYIILWRGEWTPDVCTAFSESDEHPVSEAIDHAEAVEDPFSDSDRITGEDAPPSGEAV</sequence>
<feature type="region of interest" description="Disordered" evidence="1">
    <location>
        <begin position="222"/>
        <end position="247"/>
    </location>
</feature>
<evidence type="ECO:0000313" key="2">
    <source>
        <dbReference type="EnsemblMetazoa" id="XP_037875871.1"/>
    </source>
</evidence>
<dbReference type="Proteomes" id="UP000005204">
    <property type="component" value="Unassembled WGS sequence"/>
</dbReference>
<feature type="region of interest" description="Disordered" evidence="1">
    <location>
        <begin position="1"/>
        <end position="23"/>
    </location>
</feature>
<dbReference type="EnsemblMetazoa" id="XM_038019943.1">
    <property type="protein sequence ID" value="XP_037875871.1"/>
    <property type="gene ID" value="LOC101736839"/>
</dbReference>
<name>A0A8R2M817_BOMMO</name>
<keyword evidence="3" id="KW-1185">Reference proteome</keyword>
<feature type="compositionally biased region" description="Basic and acidic residues" evidence="1">
    <location>
        <begin position="12"/>
        <end position="23"/>
    </location>
</feature>
<protein>
    <submittedName>
        <fullName evidence="2">Uncharacterized protein</fullName>
    </submittedName>
</protein>
<feature type="compositionally biased region" description="Basic residues" evidence="1">
    <location>
        <begin position="1"/>
        <end position="11"/>
    </location>
</feature>
<reference evidence="2" key="2">
    <citation type="submission" date="2022-06" db="UniProtKB">
        <authorList>
            <consortium name="EnsemblMetazoa"/>
        </authorList>
    </citation>
    <scope>IDENTIFICATION</scope>
    <source>
        <strain evidence="2">p50T (Dazao)</strain>
    </source>
</reference>
<reference evidence="3" key="1">
    <citation type="journal article" date="2008" name="Insect Biochem. Mol. Biol.">
        <title>The genome of a lepidopteran model insect, the silkworm Bombyx mori.</title>
        <authorList>
            <consortium name="International Silkworm Genome Consortium"/>
        </authorList>
    </citation>
    <scope>NUCLEOTIDE SEQUENCE [LARGE SCALE GENOMIC DNA]</scope>
    <source>
        <strain evidence="3">p50T</strain>
    </source>
</reference>